<comment type="caution">
    <text evidence="1">The sequence shown here is derived from an EMBL/GenBank/DDBJ whole genome shotgun (WGS) entry which is preliminary data.</text>
</comment>
<sequence length="161" mass="17707">MTNCMRFNKAKCQVQPLGHNSPCSGPEWGRVAGKLPGEKCPGSAGRQGLKRVIFNVVNFSKTKSLYRDGMAPMVKSTSRPKWLDMATAESSAAERAVQVDEGEQCRWVQMSSAGAHPWVQESSADGPPYKRLNLVNLSDFQMYLASLEEKSDSEGEGISRH</sequence>
<name>A0A3M0KN95_HIRRU</name>
<keyword evidence="2" id="KW-1185">Reference proteome</keyword>
<gene>
    <name evidence="1" type="ORF">DUI87_14915</name>
</gene>
<protein>
    <submittedName>
        <fullName evidence="1">Uncharacterized protein</fullName>
    </submittedName>
</protein>
<dbReference type="OrthoDB" id="10253041at2759"/>
<dbReference type="Proteomes" id="UP000269221">
    <property type="component" value="Unassembled WGS sequence"/>
</dbReference>
<dbReference type="AlphaFoldDB" id="A0A3M0KN95"/>
<evidence type="ECO:0000313" key="1">
    <source>
        <dbReference type="EMBL" id="RMC08667.1"/>
    </source>
</evidence>
<proteinExistence type="predicted"/>
<evidence type="ECO:0000313" key="2">
    <source>
        <dbReference type="Proteomes" id="UP000269221"/>
    </source>
</evidence>
<dbReference type="EMBL" id="QRBI01000117">
    <property type="protein sequence ID" value="RMC08667.1"/>
    <property type="molecule type" value="Genomic_DNA"/>
</dbReference>
<reference evidence="1 2" key="1">
    <citation type="submission" date="2018-07" db="EMBL/GenBank/DDBJ databases">
        <title>A high quality draft genome assembly of the barn swallow (H. rustica rustica).</title>
        <authorList>
            <person name="Formenti G."/>
            <person name="Chiara M."/>
            <person name="Poveda L."/>
            <person name="Francoijs K.-J."/>
            <person name="Bonisoli-Alquati A."/>
            <person name="Canova L."/>
            <person name="Gianfranceschi L."/>
            <person name="Horner D.S."/>
            <person name="Saino N."/>
        </authorList>
    </citation>
    <scope>NUCLEOTIDE SEQUENCE [LARGE SCALE GENOMIC DNA]</scope>
    <source>
        <strain evidence="1">Chelidonia</strain>
        <tissue evidence="1">Blood</tissue>
    </source>
</reference>
<dbReference type="STRING" id="333673.A0A3M0KN95"/>
<accession>A0A3M0KN95</accession>
<organism evidence="1 2">
    <name type="scientific">Hirundo rustica rustica</name>
    <dbReference type="NCBI Taxonomy" id="333673"/>
    <lineage>
        <taxon>Eukaryota</taxon>
        <taxon>Metazoa</taxon>
        <taxon>Chordata</taxon>
        <taxon>Craniata</taxon>
        <taxon>Vertebrata</taxon>
        <taxon>Euteleostomi</taxon>
        <taxon>Archelosauria</taxon>
        <taxon>Archosauria</taxon>
        <taxon>Dinosauria</taxon>
        <taxon>Saurischia</taxon>
        <taxon>Theropoda</taxon>
        <taxon>Coelurosauria</taxon>
        <taxon>Aves</taxon>
        <taxon>Neognathae</taxon>
        <taxon>Neoaves</taxon>
        <taxon>Telluraves</taxon>
        <taxon>Australaves</taxon>
        <taxon>Passeriformes</taxon>
        <taxon>Sylvioidea</taxon>
        <taxon>Hirundinidae</taxon>
        <taxon>Hirundo</taxon>
    </lineage>
</organism>